<proteinExistence type="predicted"/>
<dbReference type="EMBL" id="CM023475">
    <property type="protein sequence ID" value="KAH7945517.1"/>
    <property type="molecule type" value="Genomic_DNA"/>
</dbReference>
<organism evidence="1 2">
    <name type="scientific">Dermacentor silvarum</name>
    <name type="common">Tick</name>
    <dbReference type="NCBI Taxonomy" id="543639"/>
    <lineage>
        <taxon>Eukaryota</taxon>
        <taxon>Metazoa</taxon>
        <taxon>Ecdysozoa</taxon>
        <taxon>Arthropoda</taxon>
        <taxon>Chelicerata</taxon>
        <taxon>Arachnida</taxon>
        <taxon>Acari</taxon>
        <taxon>Parasitiformes</taxon>
        <taxon>Ixodida</taxon>
        <taxon>Ixodoidea</taxon>
        <taxon>Ixodidae</taxon>
        <taxon>Rhipicephalinae</taxon>
        <taxon>Dermacentor</taxon>
    </lineage>
</organism>
<protein>
    <submittedName>
        <fullName evidence="1">Uncharacterized protein</fullName>
    </submittedName>
</protein>
<accession>A0ACB8CKS9</accession>
<dbReference type="Proteomes" id="UP000821865">
    <property type="component" value="Chromosome 6"/>
</dbReference>
<sequence length="118" mass="13668">MQARHAQTGADATRRVTSVDLQYHYAYVPFPPRRILYENRVAFGNEMNWSHPGGLVGKKYDKQPLWEAKEKKYADGFDAVYTENSKKEMKMAVFPRFKTVQTYSVACYSAFNDSIENN</sequence>
<keyword evidence="2" id="KW-1185">Reference proteome</keyword>
<evidence type="ECO:0000313" key="2">
    <source>
        <dbReference type="Proteomes" id="UP000821865"/>
    </source>
</evidence>
<name>A0ACB8CKS9_DERSI</name>
<evidence type="ECO:0000313" key="1">
    <source>
        <dbReference type="EMBL" id="KAH7945517.1"/>
    </source>
</evidence>
<comment type="caution">
    <text evidence="1">The sequence shown here is derived from an EMBL/GenBank/DDBJ whole genome shotgun (WGS) entry which is preliminary data.</text>
</comment>
<reference evidence="1" key="1">
    <citation type="submission" date="2020-05" db="EMBL/GenBank/DDBJ databases">
        <title>Large-scale comparative analyses of tick genomes elucidate their genetic diversity and vector capacities.</title>
        <authorList>
            <person name="Jia N."/>
            <person name="Wang J."/>
            <person name="Shi W."/>
            <person name="Du L."/>
            <person name="Sun Y."/>
            <person name="Zhan W."/>
            <person name="Jiang J."/>
            <person name="Wang Q."/>
            <person name="Zhang B."/>
            <person name="Ji P."/>
            <person name="Sakyi L.B."/>
            <person name="Cui X."/>
            <person name="Yuan T."/>
            <person name="Jiang B."/>
            <person name="Yang W."/>
            <person name="Lam T.T.-Y."/>
            <person name="Chang Q."/>
            <person name="Ding S."/>
            <person name="Wang X."/>
            <person name="Zhu J."/>
            <person name="Ruan X."/>
            <person name="Zhao L."/>
            <person name="Wei J."/>
            <person name="Que T."/>
            <person name="Du C."/>
            <person name="Cheng J."/>
            <person name="Dai P."/>
            <person name="Han X."/>
            <person name="Huang E."/>
            <person name="Gao Y."/>
            <person name="Liu J."/>
            <person name="Shao H."/>
            <person name="Ye R."/>
            <person name="Li L."/>
            <person name="Wei W."/>
            <person name="Wang X."/>
            <person name="Wang C."/>
            <person name="Yang T."/>
            <person name="Huo Q."/>
            <person name="Li W."/>
            <person name="Guo W."/>
            <person name="Chen H."/>
            <person name="Zhou L."/>
            <person name="Ni X."/>
            <person name="Tian J."/>
            <person name="Zhou Y."/>
            <person name="Sheng Y."/>
            <person name="Liu T."/>
            <person name="Pan Y."/>
            <person name="Xia L."/>
            <person name="Li J."/>
            <person name="Zhao F."/>
            <person name="Cao W."/>
        </authorList>
    </citation>
    <scope>NUCLEOTIDE SEQUENCE</scope>
    <source>
        <strain evidence="1">Dsil-2018</strain>
    </source>
</reference>
<gene>
    <name evidence="1" type="ORF">HPB49_011829</name>
</gene>